<dbReference type="InterPro" id="IPR005471">
    <property type="entry name" value="Tscrpt_reg_IclR_N"/>
</dbReference>
<evidence type="ECO:0000256" key="2">
    <source>
        <dbReference type="ARBA" id="ARBA00023125"/>
    </source>
</evidence>
<dbReference type="Pfam" id="PF09339">
    <property type="entry name" value="HTH_IclR"/>
    <property type="match status" value="1"/>
</dbReference>
<dbReference type="InterPro" id="IPR036390">
    <property type="entry name" value="WH_DNA-bd_sf"/>
</dbReference>
<dbReference type="Proteomes" id="UP000252558">
    <property type="component" value="Unassembled WGS sequence"/>
</dbReference>
<dbReference type="SMART" id="SM00346">
    <property type="entry name" value="HTH_ICLR"/>
    <property type="match status" value="1"/>
</dbReference>
<dbReference type="PROSITE" id="PS51077">
    <property type="entry name" value="HTH_ICLR"/>
    <property type="match status" value="1"/>
</dbReference>
<dbReference type="PANTHER" id="PTHR30136">
    <property type="entry name" value="HELIX-TURN-HELIX TRANSCRIPTIONAL REGULATOR, ICLR FAMILY"/>
    <property type="match status" value="1"/>
</dbReference>
<feature type="domain" description="IclR-ED" evidence="5">
    <location>
        <begin position="88"/>
        <end position="270"/>
    </location>
</feature>
<keyword evidence="2" id="KW-0238">DNA-binding</keyword>
<feature type="domain" description="HTH iclR-type" evidence="4">
    <location>
        <begin position="26"/>
        <end position="87"/>
    </location>
</feature>
<comment type="caution">
    <text evidence="6">The sequence shown here is derived from an EMBL/GenBank/DDBJ whole genome shotgun (WGS) entry which is preliminary data.</text>
</comment>
<dbReference type="InterPro" id="IPR036388">
    <property type="entry name" value="WH-like_DNA-bd_sf"/>
</dbReference>
<evidence type="ECO:0000313" key="7">
    <source>
        <dbReference type="Proteomes" id="UP000252558"/>
    </source>
</evidence>
<dbReference type="AlphaFoldDB" id="A0A368NMA0"/>
<proteinExistence type="predicted"/>
<dbReference type="Gene3D" id="3.30.450.40">
    <property type="match status" value="1"/>
</dbReference>
<protein>
    <submittedName>
        <fullName evidence="6">IclR family transcriptional regulator</fullName>
    </submittedName>
</protein>
<accession>A0A368NMA0</accession>
<evidence type="ECO:0000256" key="1">
    <source>
        <dbReference type="ARBA" id="ARBA00023015"/>
    </source>
</evidence>
<organism evidence="6 7">
    <name type="scientific">Corallincola holothuriorum</name>
    <dbReference type="NCBI Taxonomy" id="2282215"/>
    <lineage>
        <taxon>Bacteria</taxon>
        <taxon>Pseudomonadati</taxon>
        <taxon>Pseudomonadota</taxon>
        <taxon>Gammaproteobacteria</taxon>
        <taxon>Alteromonadales</taxon>
        <taxon>Psychromonadaceae</taxon>
        <taxon>Corallincola</taxon>
    </lineage>
</organism>
<dbReference type="SUPFAM" id="SSF55781">
    <property type="entry name" value="GAF domain-like"/>
    <property type="match status" value="1"/>
</dbReference>
<dbReference type="EMBL" id="QPID01000003">
    <property type="protein sequence ID" value="RCU51023.1"/>
    <property type="molecule type" value="Genomic_DNA"/>
</dbReference>
<dbReference type="SUPFAM" id="SSF46785">
    <property type="entry name" value="Winged helix' DNA-binding domain"/>
    <property type="match status" value="1"/>
</dbReference>
<keyword evidence="3" id="KW-0804">Transcription</keyword>
<dbReference type="PROSITE" id="PS51078">
    <property type="entry name" value="ICLR_ED"/>
    <property type="match status" value="1"/>
</dbReference>
<sequence>MCLFLYQFGSLVLATKPQSEKSSYTAPALEKGLDILELLAQQSGPLSKNQIAEKLERSINEIFRMLSILEARGYLRIDDAGGIQLSMRLWQMAHRYPPQDRLRAMALPVMQQLSQELVQSCHLVVPEEENLVVAARQESPGKMGFTVRLGTQVDVFESTSGWLLLALAGDSMQQRLWNSQAVNPKLRQQLAPQLESIRRDRRLVRESMQIKGILNISFPICNEQGEAFAVLTVPYLGAYSDNLNEPSVSQERAITACMKAAQAIQRQLGFQPDKLA</sequence>
<dbReference type="InterPro" id="IPR029016">
    <property type="entry name" value="GAF-like_dom_sf"/>
</dbReference>
<evidence type="ECO:0000259" key="4">
    <source>
        <dbReference type="PROSITE" id="PS51077"/>
    </source>
</evidence>
<dbReference type="InterPro" id="IPR050707">
    <property type="entry name" value="HTH_MetabolicPath_Reg"/>
</dbReference>
<dbReference type="GO" id="GO:0045892">
    <property type="term" value="P:negative regulation of DNA-templated transcription"/>
    <property type="evidence" value="ECO:0007669"/>
    <property type="project" value="TreeGrafter"/>
</dbReference>
<evidence type="ECO:0000313" key="6">
    <source>
        <dbReference type="EMBL" id="RCU51023.1"/>
    </source>
</evidence>
<dbReference type="InterPro" id="IPR014757">
    <property type="entry name" value="Tscrpt_reg_IclR_C"/>
</dbReference>
<keyword evidence="7" id="KW-1185">Reference proteome</keyword>
<dbReference type="Gene3D" id="1.10.10.10">
    <property type="entry name" value="Winged helix-like DNA-binding domain superfamily/Winged helix DNA-binding domain"/>
    <property type="match status" value="1"/>
</dbReference>
<evidence type="ECO:0000259" key="5">
    <source>
        <dbReference type="PROSITE" id="PS51078"/>
    </source>
</evidence>
<gene>
    <name evidence="6" type="ORF">DU002_06790</name>
</gene>
<dbReference type="GO" id="GO:0003677">
    <property type="term" value="F:DNA binding"/>
    <property type="evidence" value="ECO:0007669"/>
    <property type="project" value="UniProtKB-KW"/>
</dbReference>
<reference evidence="6 7" key="1">
    <citation type="submission" date="2018-07" db="EMBL/GenBank/DDBJ databases">
        <title>Corallincola holothuriorum sp. nov., a new facultative anaerobe isolated from sea cucumber Apostichopus japonicus.</title>
        <authorList>
            <person name="Xia H."/>
        </authorList>
    </citation>
    <scope>NUCLEOTIDE SEQUENCE [LARGE SCALE GENOMIC DNA]</scope>
    <source>
        <strain evidence="6 7">C4</strain>
    </source>
</reference>
<evidence type="ECO:0000256" key="3">
    <source>
        <dbReference type="ARBA" id="ARBA00023163"/>
    </source>
</evidence>
<name>A0A368NMA0_9GAMM</name>
<keyword evidence="1" id="KW-0805">Transcription regulation</keyword>
<dbReference type="Pfam" id="PF01614">
    <property type="entry name" value="IclR_C"/>
    <property type="match status" value="1"/>
</dbReference>
<dbReference type="GO" id="GO:0003700">
    <property type="term" value="F:DNA-binding transcription factor activity"/>
    <property type="evidence" value="ECO:0007669"/>
    <property type="project" value="TreeGrafter"/>
</dbReference>
<dbReference type="PANTHER" id="PTHR30136:SF7">
    <property type="entry name" value="HTH-TYPE TRANSCRIPTIONAL REGULATOR KDGR-RELATED"/>
    <property type="match status" value="1"/>
</dbReference>